<dbReference type="InterPro" id="IPR008993">
    <property type="entry name" value="TIMP-like_OB-fold"/>
</dbReference>
<evidence type="ECO:0000313" key="4">
    <source>
        <dbReference type="EMBL" id="VDK42008.1"/>
    </source>
</evidence>
<dbReference type="SUPFAM" id="SSF50242">
    <property type="entry name" value="TIMP-like"/>
    <property type="match status" value="1"/>
</dbReference>
<feature type="transmembrane region" description="Helical" evidence="2">
    <location>
        <begin position="6"/>
        <end position="25"/>
    </location>
</feature>
<proteinExistence type="predicted"/>
<dbReference type="OrthoDB" id="6281533at2759"/>
<dbReference type="PROSITE" id="PS50189">
    <property type="entry name" value="NTR"/>
    <property type="match status" value="1"/>
</dbReference>
<keyword evidence="2" id="KW-0472">Membrane</keyword>
<reference evidence="4 5" key="2">
    <citation type="submission" date="2018-11" db="EMBL/GenBank/DDBJ databases">
        <authorList>
            <consortium name="Pathogen Informatics"/>
        </authorList>
    </citation>
    <scope>NUCLEOTIDE SEQUENCE [LARGE SCALE GENOMIC DNA]</scope>
</reference>
<dbReference type="PROSITE" id="PS51257">
    <property type="entry name" value="PROKAR_LIPOPROTEIN"/>
    <property type="match status" value="1"/>
</dbReference>
<evidence type="ECO:0000313" key="6">
    <source>
        <dbReference type="WBParaSite" id="TASK_0000914701-mRNA-1"/>
    </source>
</evidence>
<sequence>MRRLPRYLISGVHFTTACVLLFLLMPRRTTAYRQRNFSGYRTFNTAVDFGADREHLEAHMQQHTRSFCTCGNDILQSRFCKQDFVIVARRTTTKPRTFYRTTGPKLLQFAGTILSLEIKQVLRGPLEANKTVDVHFIQGATCGVTPSMIPPRMANFLIAG</sequence>
<name>A0A0R3WEB3_TAEAS</name>
<evidence type="ECO:0000259" key="3">
    <source>
        <dbReference type="PROSITE" id="PS50189"/>
    </source>
</evidence>
<protein>
    <submittedName>
        <fullName evidence="6">NTR domain-containing protein</fullName>
    </submittedName>
</protein>
<dbReference type="Proteomes" id="UP000282613">
    <property type="component" value="Unassembled WGS sequence"/>
</dbReference>
<accession>A0A0R3WEB3</accession>
<evidence type="ECO:0000256" key="2">
    <source>
        <dbReference type="SAM" id="Phobius"/>
    </source>
</evidence>
<dbReference type="WBParaSite" id="TASK_0000914701-mRNA-1">
    <property type="protein sequence ID" value="TASK_0000914701-mRNA-1"/>
    <property type="gene ID" value="TASK_0000914701"/>
</dbReference>
<keyword evidence="2" id="KW-0812">Transmembrane</keyword>
<dbReference type="InterPro" id="IPR001134">
    <property type="entry name" value="Netrin_domain"/>
</dbReference>
<evidence type="ECO:0000313" key="5">
    <source>
        <dbReference type="Proteomes" id="UP000282613"/>
    </source>
</evidence>
<dbReference type="AlphaFoldDB" id="A0A0R3WEB3"/>
<evidence type="ECO:0000256" key="1">
    <source>
        <dbReference type="ARBA" id="ARBA00023157"/>
    </source>
</evidence>
<keyword evidence="2" id="KW-1133">Transmembrane helix</keyword>
<dbReference type="EMBL" id="UYRS01019002">
    <property type="protein sequence ID" value="VDK42008.1"/>
    <property type="molecule type" value="Genomic_DNA"/>
</dbReference>
<organism evidence="6">
    <name type="scientific">Taenia asiatica</name>
    <name type="common">Asian tapeworm</name>
    <dbReference type="NCBI Taxonomy" id="60517"/>
    <lineage>
        <taxon>Eukaryota</taxon>
        <taxon>Metazoa</taxon>
        <taxon>Spiralia</taxon>
        <taxon>Lophotrochozoa</taxon>
        <taxon>Platyhelminthes</taxon>
        <taxon>Cestoda</taxon>
        <taxon>Eucestoda</taxon>
        <taxon>Cyclophyllidea</taxon>
        <taxon>Taeniidae</taxon>
        <taxon>Taenia</taxon>
    </lineage>
</organism>
<reference evidence="6" key="1">
    <citation type="submission" date="2017-02" db="UniProtKB">
        <authorList>
            <consortium name="WormBaseParasite"/>
        </authorList>
    </citation>
    <scope>IDENTIFICATION</scope>
</reference>
<keyword evidence="1" id="KW-1015">Disulfide bond</keyword>
<gene>
    <name evidence="4" type="ORF">TASK_LOCUS9148</name>
</gene>
<feature type="domain" description="NTR" evidence="3">
    <location>
        <begin position="68"/>
        <end position="160"/>
    </location>
</feature>
<dbReference type="Gene3D" id="2.40.50.120">
    <property type="match status" value="1"/>
</dbReference>
<keyword evidence="5" id="KW-1185">Reference proteome</keyword>